<reference evidence="2" key="2">
    <citation type="submission" date="2025-09" db="UniProtKB">
        <authorList>
            <consortium name="Ensembl"/>
        </authorList>
    </citation>
    <scope>IDENTIFICATION</scope>
</reference>
<feature type="region of interest" description="Disordered" evidence="1">
    <location>
        <begin position="1"/>
        <end position="156"/>
    </location>
</feature>
<sequence length="168" mass="17176">MTGQQTPDCVHSPIKEKRPKLQEPTRIRPRTRAVGLEDGLDARQGLRRGRSGGRLQCSPPGTGTKVASAHWPTRSGAGTATGTEAAWAHRPSRSGAGSRAAASANPSGAGSRSLANPSGAGSRSLANPSGAGSRSLVNPSGAGSRASASQQCPGMCETETRLWAIKKI</sequence>
<dbReference type="AlphaFoldDB" id="A0A3Q3Q9A3"/>
<dbReference type="Proteomes" id="UP000261600">
    <property type="component" value="Unplaced"/>
</dbReference>
<evidence type="ECO:0000313" key="3">
    <source>
        <dbReference type="Proteomes" id="UP000261600"/>
    </source>
</evidence>
<organism evidence="2 3">
    <name type="scientific">Monopterus albus</name>
    <name type="common">Swamp eel</name>
    <dbReference type="NCBI Taxonomy" id="43700"/>
    <lineage>
        <taxon>Eukaryota</taxon>
        <taxon>Metazoa</taxon>
        <taxon>Chordata</taxon>
        <taxon>Craniata</taxon>
        <taxon>Vertebrata</taxon>
        <taxon>Euteleostomi</taxon>
        <taxon>Actinopterygii</taxon>
        <taxon>Neopterygii</taxon>
        <taxon>Teleostei</taxon>
        <taxon>Neoteleostei</taxon>
        <taxon>Acanthomorphata</taxon>
        <taxon>Anabantaria</taxon>
        <taxon>Synbranchiformes</taxon>
        <taxon>Synbranchidae</taxon>
        <taxon>Monopterus</taxon>
    </lineage>
</organism>
<keyword evidence="3" id="KW-1185">Reference proteome</keyword>
<feature type="compositionally biased region" description="Basic and acidic residues" evidence="1">
    <location>
        <begin position="13"/>
        <end position="26"/>
    </location>
</feature>
<evidence type="ECO:0000256" key="1">
    <source>
        <dbReference type="SAM" id="MobiDB-lite"/>
    </source>
</evidence>
<protein>
    <submittedName>
        <fullName evidence="2">Uncharacterized protein</fullName>
    </submittedName>
</protein>
<reference evidence="2" key="1">
    <citation type="submission" date="2025-08" db="UniProtKB">
        <authorList>
            <consortium name="Ensembl"/>
        </authorList>
    </citation>
    <scope>IDENTIFICATION</scope>
</reference>
<dbReference type="Ensembl" id="ENSMALT00000007457.1">
    <property type="protein sequence ID" value="ENSMALP00000007306.1"/>
    <property type="gene ID" value="ENSMALG00000005202.1"/>
</dbReference>
<evidence type="ECO:0000313" key="2">
    <source>
        <dbReference type="Ensembl" id="ENSMALP00000007306.1"/>
    </source>
</evidence>
<proteinExistence type="predicted"/>
<feature type="compositionally biased region" description="Low complexity" evidence="1">
    <location>
        <begin position="76"/>
        <end position="113"/>
    </location>
</feature>
<feature type="compositionally biased region" description="Low complexity" evidence="1">
    <location>
        <begin position="140"/>
        <end position="149"/>
    </location>
</feature>
<feature type="compositionally biased region" description="Polar residues" evidence="1">
    <location>
        <begin position="114"/>
        <end position="138"/>
    </location>
</feature>
<name>A0A3Q3Q9A3_MONAL</name>
<accession>A0A3Q3Q9A3</accession>